<sequence length="142" mass="15235">MHATVWAILALVLVAAELLAPGAFMLWLGIAAAATAALVFMVPTLATVWQVVAFAVLSVVSVLVCLRFFRRQPQASDRPALNRRAEQLVGSVTTLVRPIVDGRGRVQIADALWDVEGVDLPLGARVRVVAVRGMTLEVVPQD</sequence>
<dbReference type="InterPro" id="IPR002810">
    <property type="entry name" value="NfeD-like_C"/>
</dbReference>
<feature type="domain" description="NfeD-like C-terminal" evidence="6">
    <location>
        <begin position="85"/>
        <end position="140"/>
    </location>
</feature>
<dbReference type="AlphaFoldDB" id="A0A5D8ZAA2"/>
<evidence type="ECO:0000259" key="6">
    <source>
        <dbReference type="Pfam" id="PF01957"/>
    </source>
</evidence>
<proteinExistence type="predicted"/>
<reference evidence="7 8" key="1">
    <citation type="submission" date="2019-08" db="EMBL/GenBank/DDBJ databases">
        <title>Draft genome sequence of Lysobacter sp. UKS-15.</title>
        <authorList>
            <person name="Im W.-T."/>
        </authorList>
    </citation>
    <scope>NUCLEOTIDE SEQUENCE [LARGE SCALE GENOMIC DNA]</scope>
    <source>
        <strain evidence="7 8">UKS-15</strain>
    </source>
</reference>
<dbReference type="InterPro" id="IPR012340">
    <property type="entry name" value="NA-bd_OB-fold"/>
</dbReference>
<evidence type="ECO:0000256" key="1">
    <source>
        <dbReference type="ARBA" id="ARBA00004141"/>
    </source>
</evidence>
<dbReference type="RefSeq" id="WP_149351415.1">
    <property type="nucleotide sequence ID" value="NZ_VTRV01000003.1"/>
</dbReference>
<comment type="caution">
    <text evidence="7">The sequence shown here is derived from an EMBL/GenBank/DDBJ whole genome shotgun (WGS) entry which is preliminary data.</text>
</comment>
<keyword evidence="8" id="KW-1185">Reference proteome</keyword>
<organism evidence="7 8">
    <name type="scientific">Cognatilysobacter lacus</name>
    <dbReference type="NCBI Taxonomy" id="1643323"/>
    <lineage>
        <taxon>Bacteria</taxon>
        <taxon>Pseudomonadati</taxon>
        <taxon>Pseudomonadota</taxon>
        <taxon>Gammaproteobacteria</taxon>
        <taxon>Lysobacterales</taxon>
        <taxon>Lysobacteraceae</taxon>
        <taxon>Cognatilysobacter</taxon>
    </lineage>
</organism>
<evidence type="ECO:0000313" key="7">
    <source>
        <dbReference type="EMBL" id="TZF91769.1"/>
    </source>
</evidence>
<dbReference type="Pfam" id="PF01957">
    <property type="entry name" value="NfeD"/>
    <property type="match status" value="1"/>
</dbReference>
<dbReference type="PANTHER" id="PTHR33507:SF3">
    <property type="entry name" value="INNER MEMBRANE PROTEIN YBBJ"/>
    <property type="match status" value="1"/>
</dbReference>
<dbReference type="InterPro" id="IPR052165">
    <property type="entry name" value="Membrane_assoc_protease"/>
</dbReference>
<accession>A0A5D8ZAA2</accession>
<dbReference type="Proteomes" id="UP000323164">
    <property type="component" value="Unassembled WGS sequence"/>
</dbReference>
<dbReference type="PANTHER" id="PTHR33507">
    <property type="entry name" value="INNER MEMBRANE PROTEIN YBBJ"/>
    <property type="match status" value="1"/>
</dbReference>
<keyword evidence="4 5" id="KW-0472">Membrane</keyword>
<evidence type="ECO:0000256" key="5">
    <source>
        <dbReference type="SAM" id="Phobius"/>
    </source>
</evidence>
<dbReference type="GO" id="GO:0005886">
    <property type="term" value="C:plasma membrane"/>
    <property type="evidence" value="ECO:0007669"/>
    <property type="project" value="TreeGrafter"/>
</dbReference>
<evidence type="ECO:0000256" key="3">
    <source>
        <dbReference type="ARBA" id="ARBA00022989"/>
    </source>
</evidence>
<dbReference type="Gene3D" id="2.40.50.140">
    <property type="entry name" value="Nucleic acid-binding proteins"/>
    <property type="match status" value="1"/>
</dbReference>
<evidence type="ECO:0000256" key="4">
    <source>
        <dbReference type="ARBA" id="ARBA00023136"/>
    </source>
</evidence>
<dbReference type="EMBL" id="VTRV01000003">
    <property type="protein sequence ID" value="TZF91769.1"/>
    <property type="molecule type" value="Genomic_DNA"/>
</dbReference>
<keyword evidence="3 5" id="KW-1133">Transmembrane helix</keyword>
<protein>
    <submittedName>
        <fullName evidence="7">NfeD family protein</fullName>
    </submittedName>
</protein>
<feature type="transmembrane region" description="Helical" evidence="5">
    <location>
        <begin position="49"/>
        <end position="69"/>
    </location>
</feature>
<name>A0A5D8ZAA2_9GAMM</name>
<dbReference type="OrthoDB" id="9810336at2"/>
<gene>
    <name evidence="7" type="ORF">FW784_00530</name>
</gene>
<evidence type="ECO:0000256" key="2">
    <source>
        <dbReference type="ARBA" id="ARBA00022692"/>
    </source>
</evidence>
<keyword evidence="2 5" id="KW-0812">Transmembrane</keyword>
<evidence type="ECO:0000313" key="8">
    <source>
        <dbReference type="Proteomes" id="UP000323164"/>
    </source>
</evidence>
<comment type="subcellular location">
    <subcellularLocation>
        <location evidence="1">Membrane</location>
        <topology evidence="1">Multi-pass membrane protein</topology>
    </subcellularLocation>
</comment>